<sequence length="103" mass="12019">MAIPRQLTAPEQLRLLDRAVEQTSEALQVWEIQFFNATGKWKYTDYVVMTKPERWVEFDVLINNALRDTPREIRETSISEIGDWTVVMINNPYGFPIMVIGSE</sequence>
<proteinExistence type="predicted"/>
<name>A0AAU8EIP8_9CAUD</name>
<reference evidence="1" key="1">
    <citation type="submission" date="2024-06" db="EMBL/GenBank/DDBJ databases">
        <authorList>
            <person name="Logan R."/>
            <person name="Biratu M.A."/>
            <person name="Chestnut P.R."/>
            <person name="Colombo E.M."/>
            <person name="Cuello R.A."/>
            <person name="Duno H.C."/>
            <person name="Karki J."/>
            <person name="Magloire W.D."/>
            <person name="Pozar I.R."/>
            <person name="Rearick M.C."/>
            <person name="Reed J.M."/>
            <person name="Waterman M.J.F."/>
        </authorList>
    </citation>
    <scope>NUCLEOTIDE SEQUENCE</scope>
</reference>
<protein>
    <submittedName>
        <fullName evidence="1">Uncharacterized protein</fullName>
    </submittedName>
</protein>
<dbReference type="EMBL" id="PP946910">
    <property type="protein sequence ID" value="XCG97340.1"/>
    <property type="molecule type" value="Genomic_DNA"/>
</dbReference>
<organism evidence="1">
    <name type="scientific">Microbacterium phage RicoCaldo</name>
    <dbReference type="NCBI Taxonomy" id="3230836"/>
    <lineage>
        <taxon>Viruses</taxon>
        <taxon>Duplodnaviria</taxon>
        <taxon>Heunggongvirae</taxon>
        <taxon>Uroviricota</taxon>
        <taxon>Caudoviricetes</taxon>
        <taxon>Eekayvirinae</taxon>
        <taxon>Akonivirus</taxon>
    </lineage>
</organism>
<evidence type="ECO:0000313" key="1">
    <source>
        <dbReference type="EMBL" id="XCG97340.1"/>
    </source>
</evidence>
<accession>A0AAU8EIP8</accession>